<accession>A0A426WZB8</accession>
<dbReference type="EMBL" id="AMZH03031453">
    <property type="protein sequence ID" value="RRT32568.1"/>
    <property type="molecule type" value="Genomic_DNA"/>
</dbReference>
<feature type="non-terminal residue" evidence="1">
    <location>
        <position position="167"/>
    </location>
</feature>
<evidence type="ECO:0000313" key="2">
    <source>
        <dbReference type="Proteomes" id="UP000287651"/>
    </source>
</evidence>
<comment type="caution">
    <text evidence="1">The sequence shown here is derived from an EMBL/GenBank/DDBJ whole genome shotgun (WGS) entry which is preliminary data.</text>
</comment>
<organism evidence="1 2">
    <name type="scientific">Ensete ventricosum</name>
    <name type="common">Abyssinian banana</name>
    <name type="synonym">Musa ensete</name>
    <dbReference type="NCBI Taxonomy" id="4639"/>
    <lineage>
        <taxon>Eukaryota</taxon>
        <taxon>Viridiplantae</taxon>
        <taxon>Streptophyta</taxon>
        <taxon>Embryophyta</taxon>
        <taxon>Tracheophyta</taxon>
        <taxon>Spermatophyta</taxon>
        <taxon>Magnoliopsida</taxon>
        <taxon>Liliopsida</taxon>
        <taxon>Zingiberales</taxon>
        <taxon>Musaceae</taxon>
        <taxon>Ensete</taxon>
    </lineage>
</organism>
<dbReference type="Proteomes" id="UP000287651">
    <property type="component" value="Unassembled WGS sequence"/>
</dbReference>
<proteinExistence type="predicted"/>
<protein>
    <submittedName>
        <fullName evidence="1">Uncharacterized protein</fullName>
    </submittedName>
</protein>
<gene>
    <name evidence="1" type="ORF">B296_00058610</name>
</gene>
<sequence length="167" mass="18901">MICYTKITREREREIEGVLGSLHATHSSQSPHRYRSTCVAYREPGTTLVTCVSLTTSFLSRKTAKGSNSQRRVSIWSQFLFLLSQVVGDGEREAHKVLPQEPSSPNFMEIRKKEREADRGERFRFRFGFGGGDLWRPAGRNSKGRSVIVCFSASTLVDSSHNFHFGV</sequence>
<evidence type="ECO:0000313" key="1">
    <source>
        <dbReference type="EMBL" id="RRT32568.1"/>
    </source>
</evidence>
<name>A0A426WZB8_ENSVE</name>
<dbReference type="AlphaFoldDB" id="A0A426WZB8"/>
<reference evidence="1 2" key="1">
    <citation type="journal article" date="2014" name="Agronomy (Basel)">
        <title>A Draft Genome Sequence for Ensete ventricosum, the Drought-Tolerant Tree Against Hunger.</title>
        <authorList>
            <person name="Harrison J."/>
            <person name="Moore K.A."/>
            <person name="Paszkiewicz K."/>
            <person name="Jones T."/>
            <person name="Grant M."/>
            <person name="Ambacheew D."/>
            <person name="Muzemil S."/>
            <person name="Studholme D.J."/>
        </authorList>
    </citation>
    <scope>NUCLEOTIDE SEQUENCE [LARGE SCALE GENOMIC DNA]</scope>
</reference>